<evidence type="ECO:0008006" key="10">
    <source>
        <dbReference type="Google" id="ProtNLM"/>
    </source>
</evidence>
<gene>
    <name evidence="8" type="ORF">QN277_002731</name>
</gene>
<evidence type="ECO:0000313" key="8">
    <source>
        <dbReference type="EMBL" id="KAK4286128.1"/>
    </source>
</evidence>
<dbReference type="GO" id="GO:0016020">
    <property type="term" value="C:membrane"/>
    <property type="evidence" value="ECO:0007669"/>
    <property type="project" value="UniProtKB-SubCell"/>
</dbReference>
<dbReference type="GO" id="GO:0005737">
    <property type="term" value="C:cytoplasm"/>
    <property type="evidence" value="ECO:0007669"/>
    <property type="project" value="TreeGrafter"/>
</dbReference>
<evidence type="ECO:0000313" key="9">
    <source>
        <dbReference type="Proteomes" id="UP001293593"/>
    </source>
</evidence>
<feature type="region of interest" description="Disordered" evidence="7">
    <location>
        <begin position="15"/>
        <end position="42"/>
    </location>
</feature>
<protein>
    <recommendedName>
        <fullName evidence="10">Protein Mpv17</fullName>
    </recommendedName>
</protein>
<evidence type="ECO:0000256" key="1">
    <source>
        <dbReference type="ARBA" id="ARBA00004141"/>
    </source>
</evidence>
<dbReference type="PANTHER" id="PTHR11266:SF91">
    <property type="entry name" value="EXPRESSED PROTEIN"/>
    <property type="match status" value="1"/>
</dbReference>
<dbReference type="Proteomes" id="UP001293593">
    <property type="component" value="Unassembled WGS sequence"/>
</dbReference>
<feature type="transmembrane region" description="Helical" evidence="6">
    <location>
        <begin position="189"/>
        <end position="207"/>
    </location>
</feature>
<feature type="transmembrane region" description="Helical" evidence="6">
    <location>
        <begin position="149"/>
        <end position="169"/>
    </location>
</feature>
<comment type="similarity">
    <text evidence="2 6">Belongs to the peroxisomal membrane protein PXMP2/4 family.</text>
</comment>
<keyword evidence="3 6" id="KW-0812">Transmembrane</keyword>
<evidence type="ECO:0000256" key="3">
    <source>
        <dbReference type="ARBA" id="ARBA00022692"/>
    </source>
</evidence>
<proteinExistence type="inferred from homology"/>
<dbReference type="InterPro" id="IPR007248">
    <property type="entry name" value="Mpv17_PMP22"/>
</dbReference>
<comment type="caution">
    <text evidence="8">The sequence shown here is derived from an EMBL/GenBank/DDBJ whole genome shotgun (WGS) entry which is preliminary data.</text>
</comment>
<accession>A0AAE1TI54</accession>
<dbReference type="PANTHER" id="PTHR11266">
    <property type="entry name" value="PEROXISOMAL MEMBRANE PROTEIN 2, PXMP2 MPV17"/>
    <property type="match status" value="1"/>
</dbReference>
<evidence type="ECO:0000256" key="4">
    <source>
        <dbReference type="ARBA" id="ARBA00022989"/>
    </source>
</evidence>
<keyword evidence="4 6" id="KW-1133">Transmembrane helix</keyword>
<keyword evidence="9" id="KW-1185">Reference proteome</keyword>
<organism evidence="8 9">
    <name type="scientific">Acacia crassicarpa</name>
    <name type="common">northern wattle</name>
    <dbReference type="NCBI Taxonomy" id="499986"/>
    <lineage>
        <taxon>Eukaryota</taxon>
        <taxon>Viridiplantae</taxon>
        <taxon>Streptophyta</taxon>
        <taxon>Embryophyta</taxon>
        <taxon>Tracheophyta</taxon>
        <taxon>Spermatophyta</taxon>
        <taxon>Magnoliopsida</taxon>
        <taxon>eudicotyledons</taxon>
        <taxon>Gunneridae</taxon>
        <taxon>Pentapetalae</taxon>
        <taxon>rosids</taxon>
        <taxon>fabids</taxon>
        <taxon>Fabales</taxon>
        <taxon>Fabaceae</taxon>
        <taxon>Caesalpinioideae</taxon>
        <taxon>mimosoid clade</taxon>
        <taxon>Acacieae</taxon>
        <taxon>Acacia</taxon>
    </lineage>
</organism>
<evidence type="ECO:0000256" key="5">
    <source>
        <dbReference type="ARBA" id="ARBA00023136"/>
    </source>
</evidence>
<name>A0AAE1TI54_9FABA</name>
<comment type="subcellular location">
    <subcellularLocation>
        <location evidence="1">Membrane</location>
        <topology evidence="1">Multi-pass membrane protein</topology>
    </subcellularLocation>
</comment>
<evidence type="ECO:0000256" key="6">
    <source>
        <dbReference type="RuleBase" id="RU363053"/>
    </source>
</evidence>
<dbReference type="EMBL" id="JAWXYG010000001">
    <property type="protein sequence ID" value="KAK4286128.1"/>
    <property type="molecule type" value="Genomic_DNA"/>
</dbReference>
<dbReference type="AlphaFoldDB" id="A0AAE1TI54"/>
<sequence length="233" mass="26585">MDAMGSGHFGLWNWNPLPGKPNSHRPRRQRRFDSKSESYGSADSTGFRFPFNQAVAAGSLALTGDTIAQLTQRWRKAETIKKRSVLDSGGSGQDEHELWNHLLDHDWLRALRMASYGFLLYGPGSYAWYKYLDHILPKPTVKNIMVKVLLNQIVLGPSVIAVIFAWNNLWLGKLSELPEKYRKDALRTLLFGFRFWIPVSALNFWVVPLQARVGFMSTGSIFWNFFLSSAMSK</sequence>
<evidence type="ECO:0000256" key="7">
    <source>
        <dbReference type="SAM" id="MobiDB-lite"/>
    </source>
</evidence>
<evidence type="ECO:0000256" key="2">
    <source>
        <dbReference type="ARBA" id="ARBA00006824"/>
    </source>
</evidence>
<keyword evidence="5 6" id="KW-0472">Membrane</keyword>
<dbReference type="Pfam" id="PF04117">
    <property type="entry name" value="Mpv17_PMP22"/>
    <property type="match status" value="1"/>
</dbReference>
<reference evidence="8" key="1">
    <citation type="submission" date="2023-10" db="EMBL/GenBank/DDBJ databases">
        <title>Chromosome-level genome of the transformable northern wattle, Acacia crassicarpa.</title>
        <authorList>
            <person name="Massaro I."/>
            <person name="Sinha N.R."/>
            <person name="Poethig S."/>
            <person name="Leichty A.R."/>
        </authorList>
    </citation>
    <scope>NUCLEOTIDE SEQUENCE</scope>
    <source>
        <strain evidence="8">Acra3RX</strain>
        <tissue evidence="8">Leaf</tissue>
    </source>
</reference>